<keyword evidence="1" id="KW-1133">Transmembrane helix</keyword>
<dbReference type="AlphaFoldDB" id="A0A2P2NL12"/>
<name>A0A2P2NL12_RHIMU</name>
<protein>
    <submittedName>
        <fullName evidence="2">Uncharacterized protein</fullName>
    </submittedName>
</protein>
<proteinExistence type="predicted"/>
<accession>A0A2P2NL12</accession>
<keyword evidence="1" id="KW-0812">Transmembrane</keyword>
<evidence type="ECO:0000313" key="2">
    <source>
        <dbReference type="EMBL" id="MBX43189.1"/>
    </source>
</evidence>
<feature type="transmembrane region" description="Helical" evidence="1">
    <location>
        <begin position="78"/>
        <end position="99"/>
    </location>
</feature>
<reference evidence="2" key="1">
    <citation type="submission" date="2018-02" db="EMBL/GenBank/DDBJ databases">
        <title>Rhizophora mucronata_Transcriptome.</title>
        <authorList>
            <person name="Meera S.P."/>
            <person name="Sreeshan A."/>
            <person name="Augustine A."/>
        </authorList>
    </citation>
    <scope>NUCLEOTIDE SEQUENCE</scope>
    <source>
        <tissue evidence="2">Leaf</tissue>
    </source>
</reference>
<feature type="transmembrane region" description="Helical" evidence="1">
    <location>
        <begin position="21"/>
        <end position="44"/>
    </location>
</feature>
<keyword evidence="1" id="KW-0472">Membrane</keyword>
<organism evidence="2">
    <name type="scientific">Rhizophora mucronata</name>
    <name type="common">Asiatic mangrove</name>
    <dbReference type="NCBI Taxonomy" id="61149"/>
    <lineage>
        <taxon>Eukaryota</taxon>
        <taxon>Viridiplantae</taxon>
        <taxon>Streptophyta</taxon>
        <taxon>Embryophyta</taxon>
        <taxon>Tracheophyta</taxon>
        <taxon>Spermatophyta</taxon>
        <taxon>Magnoliopsida</taxon>
        <taxon>eudicotyledons</taxon>
        <taxon>Gunneridae</taxon>
        <taxon>Pentapetalae</taxon>
        <taxon>rosids</taxon>
        <taxon>fabids</taxon>
        <taxon>Malpighiales</taxon>
        <taxon>Rhizophoraceae</taxon>
        <taxon>Rhizophora</taxon>
    </lineage>
</organism>
<sequence length="101" mass="11554">MGSRARLGYEPCKLRTEGKSIVLETIVHVLMIAFSPLQTGWVIFPFQNCCFCGLENHSLFCYRCSVGNTVLLFLLHGLYFRIFTLCFRNFTLCFLCLVLSA</sequence>
<dbReference type="EMBL" id="GGEC01062705">
    <property type="protein sequence ID" value="MBX43189.1"/>
    <property type="molecule type" value="Transcribed_RNA"/>
</dbReference>
<evidence type="ECO:0000256" key="1">
    <source>
        <dbReference type="SAM" id="Phobius"/>
    </source>
</evidence>